<proteinExistence type="predicted"/>
<dbReference type="EMBL" id="JAHUZN010000009">
    <property type="protein sequence ID" value="KAG8482985.1"/>
    <property type="molecule type" value="Genomic_DNA"/>
</dbReference>
<name>A0A8J5YMK6_9ROSI</name>
<evidence type="ECO:0000313" key="2">
    <source>
        <dbReference type="EMBL" id="KAG8482985.1"/>
    </source>
</evidence>
<keyword evidence="3" id="KW-1185">Reference proteome</keyword>
<keyword evidence="1" id="KW-0732">Signal</keyword>
<dbReference type="OrthoDB" id="1001127at2759"/>
<comment type="caution">
    <text evidence="2">The sequence shown here is derived from an EMBL/GenBank/DDBJ whole genome shotgun (WGS) entry which is preliminary data.</text>
</comment>
<feature type="signal peptide" evidence="1">
    <location>
        <begin position="1"/>
        <end position="19"/>
    </location>
</feature>
<sequence length="223" mass="25714">MALWLEIVGTFVVCGTSSCSTSLLSESVDSFFLIIDSVLTFDPFGEVVCRRSRHVCFDPKNPIPYLELGMVFMGLEEFKTTLAKIYVAVDNSNGFYKIKTFIEALECSITFKNEKASYKFVGEHFLSKIRVIPKLKLTEMYKLAKEELKVDLSRGTYSTARRWALDEINGRVSYDFNRLWDYANALRKGRFKGELLSAVDRYGNDHIYPISWVVIENESRETW</sequence>
<reference evidence="2 3" key="1">
    <citation type="journal article" date="2021" name="bioRxiv">
        <title>The Gossypium anomalum genome as a resource for cotton improvement and evolutionary analysis of hybrid incompatibility.</title>
        <authorList>
            <person name="Grover C.E."/>
            <person name="Yuan D."/>
            <person name="Arick M.A."/>
            <person name="Miller E.R."/>
            <person name="Hu G."/>
            <person name="Peterson D.G."/>
            <person name="Wendel J.F."/>
            <person name="Udall J.A."/>
        </authorList>
    </citation>
    <scope>NUCLEOTIDE SEQUENCE [LARGE SCALE GENOMIC DNA]</scope>
    <source>
        <strain evidence="2">JFW-Udall</strain>
        <tissue evidence="2">Leaf</tissue>
    </source>
</reference>
<dbReference type="PANTHER" id="PTHR31973">
    <property type="entry name" value="POLYPROTEIN, PUTATIVE-RELATED"/>
    <property type="match status" value="1"/>
</dbReference>
<protein>
    <submittedName>
        <fullName evidence="2">Uncharacterized protein</fullName>
    </submittedName>
</protein>
<dbReference type="AlphaFoldDB" id="A0A8J5YMK6"/>
<organism evidence="2 3">
    <name type="scientific">Gossypium anomalum</name>
    <dbReference type="NCBI Taxonomy" id="47600"/>
    <lineage>
        <taxon>Eukaryota</taxon>
        <taxon>Viridiplantae</taxon>
        <taxon>Streptophyta</taxon>
        <taxon>Embryophyta</taxon>
        <taxon>Tracheophyta</taxon>
        <taxon>Spermatophyta</taxon>
        <taxon>Magnoliopsida</taxon>
        <taxon>eudicotyledons</taxon>
        <taxon>Gunneridae</taxon>
        <taxon>Pentapetalae</taxon>
        <taxon>rosids</taxon>
        <taxon>malvids</taxon>
        <taxon>Malvales</taxon>
        <taxon>Malvaceae</taxon>
        <taxon>Malvoideae</taxon>
        <taxon>Gossypium</taxon>
    </lineage>
</organism>
<evidence type="ECO:0000256" key="1">
    <source>
        <dbReference type="SAM" id="SignalP"/>
    </source>
</evidence>
<evidence type="ECO:0000313" key="3">
    <source>
        <dbReference type="Proteomes" id="UP000701853"/>
    </source>
</evidence>
<accession>A0A8J5YMK6</accession>
<feature type="chain" id="PRO_5035259780" evidence="1">
    <location>
        <begin position="20"/>
        <end position="223"/>
    </location>
</feature>
<dbReference type="Proteomes" id="UP000701853">
    <property type="component" value="Chromosome 9"/>
</dbReference>
<gene>
    <name evidence="2" type="ORF">CXB51_021915</name>
</gene>
<dbReference type="PANTHER" id="PTHR31973:SF189">
    <property type="entry name" value="TRANSPOSASE, MUDR, PLANT, MULE TRANSPOSASE DOMAIN PROTEIN-RELATED"/>
    <property type="match status" value="1"/>
</dbReference>